<accession>A0ABT3SSR4</accession>
<protein>
    <submittedName>
        <fullName evidence="1">DUF3604 domain-containing protein</fullName>
    </submittedName>
</protein>
<gene>
    <name evidence="1" type="ORF">EYC87_05440</name>
</gene>
<dbReference type="RefSeq" id="WP_279251989.1">
    <property type="nucleotide sequence ID" value="NZ_SHNP01000002.1"/>
</dbReference>
<reference evidence="1" key="1">
    <citation type="submission" date="2019-02" db="EMBL/GenBank/DDBJ databases">
        <authorList>
            <person name="Li S.-H."/>
        </authorList>
    </citation>
    <scope>NUCLEOTIDE SEQUENCE</scope>
    <source>
        <strain evidence="1">IMCC8485</strain>
    </source>
</reference>
<proteinExistence type="predicted"/>
<organism evidence="1 2">
    <name type="scientific">Candidatus Seongchinamella marina</name>
    <dbReference type="NCBI Taxonomy" id="2518990"/>
    <lineage>
        <taxon>Bacteria</taxon>
        <taxon>Pseudomonadati</taxon>
        <taxon>Pseudomonadota</taxon>
        <taxon>Gammaproteobacteria</taxon>
        <taxon>Cellvibrionales</taxon>
        <taxon>Halieaceae</taxon>
        <taxon>Seongchinamella</taxon>
    </lineage>
</organism>
<dbReference type="Pfam" id="PF12228">
    <property type="entry name" value="DUF3604"/>
    <property type="match status" value="1"/>
</dbReference>
<dbReference type="Gene3D" id="3.20.20.140">
    <property type="entry name" value="Metal-dependent hydrolases"/>
    <property type="match status" value="1"/>
</dbReference>
<sequence>MEHNNPLSSLILGLVILISGCSGDSHPTGKVEGSALAPADLRLRDKGRKPSAELLRPQSEDKQILFGDLHVHSTYSVDAFTLELPMMGQQGIHTVADACDFARYCGKLDFFSYNDHAEGLTPKHWQVTRETVRACNASADAVNPDLVAFAGWEWTQMSPAVNAHFGHKNVIFSGTEDNELPARPISARVTPDDLGVFALSRRSGSSKFIDPLNWKPYSNLVRMLDDIAAVPGCDTKTHTRDLPANCMENAATPDVLYRKLDEWGLEHMVIPHGNTWGAYTPPTATWDKALATKYHNDRQQPLLEIMSGHGNSEEYRPFDQGIVTADGRLACPKPSDGYTPCCWQAGEIMRGRCGELADDQCEARVKLARQYTVEAGNRYIGVFPDTTAADWQQCGQCTDCFKPAFNQVFKESSQYAMALSNFGEVDDNGKPLRFRFGFIGSTDDHTSRPGTGYKQYERRKMTMVTGVRSDFFGSIVSRLAGEMIDPQMPQQVIGTNPIPDMERMQSFYYPGGIVAVHALSRRREDIWGALKRKEVYGTSGPRMLLWFDVLNGPNGAAPMGSAVAMAENPRFEVRALGAWKQLPGCPVDTDALSGQRKEYLCAGECFNPAEERETIAAIEIIRIRPQAYPGEPIETLIEDPWKRFNCPADPDGCVVRFADEDHTKSGRDSLYYARALQQATPAINGANLRPELDIDGNLISIDPCYGDYRTNFSDECLSPVQERAWSSPIFVDQQHALLPASP</sequence>
<keyword evidence="2" id="KW-1185">Reference proteome</keyword>
<comment type="caution">
    <text evidence="1">The sequence shown here is derived from an EMBL/GenBank/DDBJ whole genome shotgun (WGS) entry which is preliminary data.</text>
</comment>
<name>A0ABT3SSR4_9GAMM</name>
<dbReference type="EMBL" id="SHNP01000002">
    <property type="protein sequence ID" value="MCX2973028.1"/>
    <property type="molecule type" value="Genomic_DNA"/>
</dbReference>
<dbReference type="InterPro" id="IPR022028">
    <property type="entry name" value="DUF3604"/>
</dbReference>
<dbReference type="Proteomes" id="UP001143307">
    <property type="component" value="Unassembled WGS sequence"/>
</dbReference>
<evidence type="ECO:0000313" key="2">
    <source>
        <dbReference type="Proteomes" id="UP001143307"/>
    </source>
</evidence>
<evidence type="ECO:0000313" key="1">
    <source>
        <dbReference type="EMBL" id="MCX2973028.1"/>
    </source>
</evidence>